<organism evidence="1 2">
    <name type="scientific">Melia azedarach</name>
    <name type="common">Chinaberry tree</name>
    <dbReference type="NCBI Taxonomy" id="155640"/>
    <lineage>
        <taxon>Eukaryota</taxon>
        <taxon>Viridiplantae</taxon>
        <taxon>Streptophyta</taxon>
        <taxon>Embryophyta</taxon>
        <taxon>Tracheophyta</taxon>
        <taxon>Spermatophyta</taxon>
        <taxon>Magnoliopsida</taxon>
        <taxon>eudicotyledons</taxon>
        <taxon>Gunneridae</taxon>
        <taxon>Pentapetalae</taxon>
        <taxon>rosids</taxon>
        <taxon>malvids</taxon>
        <taxon>Sapindales</taxon>
        <taxon>Meliaceae</taxon>
        <taxon>Melia</taxon>
    </lineage>
</organism>
<proteinExistence type="predicted"/>
<accession>A0ACC1XQF6</accession>
<dbReference type="EMBL" id="CM051401">
    <property type="protein sequence ID" value="KAJ4713593.1"/>
    <property type="molecule type" value="Genomic_DNA"/>
</dbReference>
<name>A0ACC1XQF6_MELAZ</name>
<evidence type="ECO:0000313" key="1">
    <source>
        <dbReference type="EMBL" id="KAJ4713593.1"/>
    </source>
</evidence>
<comment type="caution">
    <text evidence="1">The sequence shown here is derived from an EMBL/GenBank/DDBJ whole genome shotgun (WGS) entry which is preliminary data.</text>
</comment>
<dbReference type="Proteomes" id="UP001164539">
    <property type="component" value="Chromosome 8"/>
</dbReference>
<evidence type="ECO:0000313" key="2">
    <source>
        <dbReference type="Proteomes" id="UP001164539"/>
    </source>
</evidence>
<protein>
    <submittedName>
        <fullName evidence="1">Zinc finger protein SHOOT GRAVITROPISM 5</fullName>
    </submittedName>
</protein>
<keyword evidence="2" id="KW-1185">Reference proteome</keyword>
<gene>
    <name evidence="1" type="ORF">OWV82_015661</name>
</gene>
<reference evidence="1 2" key="1">
    <citation type="journal article" date="2023" name="Science">
        <title>Complex scaffold remodeling in plant triterpene biosynthesis.</title>
        <authorList>
            <person name="De La Pena R."/>
            <person name="Hodgson H."/>
            <person name="Liu J.C."/>
            <person name="Stephenson M.J."/>
            <person name="Martin A.C."/>
            <person name="Owen C."/>
            <person name="Harkess A."/>
            <person name="Leebens-Mack J."/>
            <person name="Jimenez L.E."/>
            <person name="Osbourn A."/>
            <person name="Sattely E.S."/>
        </authorList>
    </citation>
    <scope>NUCLEOTIDE SEQUENCE [LARGE SCALE GENOMIC DNA]</scope>
    <source>
        <strain evidence="2">cv. JPN11</strain>
        <tissue evidence="1">Leaf</tissue>
    </source>
</reference>
<sequence>MLANNSASAAIPSSEPFSCLENGNNNNKRKRRPAGTPDPDAEVVSLSPKTLLESDRYVCEICNQGFQRDQNLQMHRRRHKVPWKLLKRETPVVRKRVFVCPEPSCLHHDPCHALGDLVGIKKHFRRKHSNHKQWVCEKCSKGYAVQSDYKAHLKTCGTRGHSCDCGRVFSRVESFIEHQDACSMGRLRSEPQGLQPACLSRTASSPSPSSETNFTTSPWPNLMIPKPTIEAMFLTHTEKKSSRNANYHNLELQLSTISNPIDVSVSPKRDENHSTQLQLSIGSSDFSEKNYSNISYAKKDAEKNSPKESSTNEKPGIVASRLKEQAREQLRLAMAEKAYAEEARLAAKRQIELAEQEFANAKRIRQQAQAELDKAQSLKDHAIKQINSTILRITCQACKQHFQARIPPDENSLVLSYISSATTTTEGEVDNDNHRNNRLAKTINHPSN</sequence>